<gene>
    <name evidence="1" type="ORF">NSE01_05700</name>
</gene>
<accession>A0A512AGA4</accession>
<dbReference type="EMBL" id="BJYR01000003">
    <property type="protein sequence ID" value="GEN98737.1"/>
    <property type="molecule type" value="Genomic_DNA"/>
</dbReference>
<organism evidence="1 2">
    <name type="scientific">Novosphingobium sediminis</name>
    <dbReference type="NCBI Taxonomy" id="707214"/>
    <lineage>
        <taxon>Bacteria</taxon>
        <taxon>Pseudomonadati</taxon>
        <taxon>Pseudomonadota</taxon>
        <taxon>Alphaproteobacteria</taxon>
        <taxon>Sphingomonadales</taxon>
        <taxon>Sphingomonadaceae</taxon>
        <taxon>Novosphingobium</taxon>
    </lineage>
</organism>
<proteinExistence type="predicted"/>
<protein>
    <submittedName>
        <fullName evidence="1">Putative baseplate assembly protein</fullName>
    </submittedName>
</protein>
<reference evidence="1 2" key="1">
    <citation type="submission" date="2019-07" db="EMBL/GenBank/DDBJ databases">
        <title>Whole genome shotgun sequence of Novosphingobium sediminis NBRC 106119.</title>
        <authorList>
            <person name="Hosoyama A."/>
            <person name="Uohara A."/>
            <person name="Ohji S."/>
            <person name="Ichikawa N."/>
        </authorList>
    </citation>
    <scope>NUCLEOTIDE SEQUENCE [LARGE SCALE GENOMIC DNA]</scope>
    <source>
        <strain evidence="1 2">NBRC 106119</strain>
    </source>
</reference>
<dbReference type="RefSeq" id="WP_147158122.1">
    <property type="nucleotide sequence ID" value="NZ_BJYR01000003.1"/>
</dbReference>
<keyword evidence="2" id="KW-1185">Reference proteome</keyword>
<evidence type="ECO:0000313" key="1">
    <source>
        <dbReference type="EMBL" id="GEN98737.1"/>
    </source>
</evidence>
<name>A0A512AGA4_9SPHN</name>
<sequence length="815" mass="88002">MSIDRADLLRASTTLTGIDFVAVSPSQTVLTVFLQHDVLPAAVAAQLAALAVEDIHIEAIGAVDPVRVPVIQSASPLPAPVDGRAVLQFLTAMPGGFGDYRLRIDSPVIDPYFNNIRFSFKAACDSDLDCEADPRACPPDEQVDFPVDYRARDFWSFRRALTDFAAQRYPDWQDRLEADIGMMVLELTAALGDEFAYANDRLSREGRLDQASQRRSLRHLARLVDSQLDDGAGAFAWIDVQASAAGVVDAGTAITDAQRQLVFEIGRGLADQPLASPPQPPAKFAIDPARNEIAAYIWDENDTCLLAGTTELTITGAHEAQLQPDAAIDAEGRWVLLMTRPPSPDVPERRLVVRLKDARDDVDPLTSAPITRLVLETPAAFDLDLETLVLRANLLPATAGAAHQARFRIGPPDGPADPDAVLPMAVERVGADSTVCYPDPGSPADLAARVKTLFSLAGSDETPLVWHADPSGALHPEVQVLCERDTSAWQWQPALVGETTAEPDDRFFTLEDGLYHRVVGFERFGKVTELIDYATGEGTTLRFGDGVFGMAPAAGDRFTVRYRLGNGSRGNAAPDTLTVLPVAVPGVVSVNNPLAGTGGRDPETAQAIRTNAPQAFRAITYRAVQPADYARIAERDPRIQKAGATSRWTGSWPTMFVTPDPHESTAVSPALRKDLLLALDRARQAGRECKLMAPRYADFDLEIRLCVAANAYRGEVEEAALAALFGKPGQGGGFFDPDNFTFGMPLSRAALIAVLQGVPGVCGVEAMRVRRPGYFEWRAFDELSLPVGLSELVRVTNSRALPERGAVQLIMEGGA</sequence>
<dbReference type="AlphaFoldDB" id="A0A512AGA4"/>
<evidence type="ECO:0000313" key="2">
    <source>
        <dbReference type="Proteomes" id="UP000321464"/>
    </source>
</evidence>
<dbReference type="Proteomes" id="UP000321464">
    <property type="component" value="Unassembled WGS sequence"/>
</dbReference>
<comment type="caution">
    <text evidence="1">The sequence shown here is derived from an EMBL/GenBank/DDBJ whole genome shotgun (WGS) entry which is preliminary data.</text>
</comment>
<dbReference type="OrthoDB" id="9796131at2"/>